<name>A0A8S5PET0_9CAUD</name>
<accession>A0A8S5PET0</accession>
<reference evidence="1" key="1">
    <citation type="journal article" date="2021" name="Proc. Natl. Acad. Sci. U.S.A.">
        <title>A Catalog of Tens of Thousands of Viruses from Human Metagenomes Reveals Hidden Associations with Chronic Diseases.</title>
        <authorList>
            <person name="Tisza M.J."/>
            <person name="Buck C.B."/>
        </authorList>
    </citation>
    <scope>NUCLEOTIDE SEQUENCE</scope>
    <source>
        <strain evidence="1">CtLOE2</strain>
    </source>
</reference>
<dbReference type="EMBL" id="BK015411">
    <property type="protein sequence ID" value="DAE05482.1"/>
    <property type="molecule type" value="Genomic_DNA"/>
</dbReference>
<organism evidence="1">
    <name type="scientific">Siphoviridae sp. ctLOE2</name>
    <dbReference type="NCBI Taxonomy" id="2825454"/>
    <lineage>
        <taxon>Viruses</taxon>
        <taxon>Duplodnaviria</taxon>
        <taxon>Heunggongvirae</taxon>
        <taxon>Uroviricota</taxon>
        <taxon>Caudoviricetes</taxon>
    </lineage>
</organism>
<sequence length="60" mass="7156">MFRKILREVGFRCLAGYAVLEEGRIKKLEQEGYILKDAEDHNERMRTLHYVLKTLKNKGF</sequence>
<protein>
    <submittedName>
        <fullName evidence="1">Uncharacterized protein</fullName>
    </submittedName>
</protein>
<evidence type="ECO:0000313" key="1">
    <source>
        <dbReference type="EMBL" id="DAE05482.1"/>
    </source>
</evidence>
<proteinExistence type="predicted"/>